<evidence type="ECO:0000256" key="6">
    <source>
        <dbReference type="ARBA" id="ARBA00023102"/>
    </source>
</evidence>
<accession>M2Q3P5</accession>
<dbReference type="Pfam" id="PF02811">
    <property type="entry name" value="PHP"/>
    <property type="match status" value="1"/>
</dbReference>
<dbReference type="STRING" id="999415.HMPREF9943_00277"/>
<evidence type="ECO:0000256" key="1">
    <source>
        <dbReference type="ARBA" id="ARBA00004970"/>
    </source>
</evidence>
<evidence type="ECO:0000313" key="10">
    <source>
        <dbReference type="EMBL" id="EMD17490.1"/>
    </source>
</evidence>
<dbReference type="BioCyc" id="ECAT999415-HMP:GTTI-287-MONOMER"/>
<dbReference type="SUPFAM" id="SSF89550">
    <property type="entry name" value="PHP domain-like"/>
    <property type="match status" value="1"/>
</dbReference>
<dbReference type="InterPro" id="IPR004013">
    <property type="entry name" value="PHP_dom"/>
</dbReference>
<feature type="domain" description="PHP" evidence="9">
    <location>
        <begin position="5"/>
        <end position="174"/>
    </location>
</feature>
<keyword evidence="11" id="KW-1185">Reference proteome</keyword>
<protein>
    <recommendedName>
        <fullName evidence="3 8">Histidinol-phosphatase</fullName>
        <shortName evidence="8">HolPase</shortName>
        <ecNumber evidence="3 8">3.1.3.15</ecNumber>
    </recommendedName>
</protein>
<dbReference type="PATRIC" id="fig|999415.3.peg.279"/>
<comment type="caution">
    <text evidence="10">The sequence shown here is derived from an EMBL/GenBank/DDBJ whole genome shotgun (WGS) entry which is preliminary data.</text>
</comment>
<dbReference type="eggNOG" id="COG1387">
    <property type="taxonomic scope" value="Bacteria"/>
</dbReference>
<dbReference type="AlphaFoldDB" id="M2Q3P5"/>
<evidence type="ECO:0000256" key="8">
    <source>
        <dbReference type="RuleBase" id="RU366003"/>
    </source>
</evidence>
<dbReference type="Gene3D" id="3.20.20.140">
    <property type="entry name" value="Metal-dependent hydrolases"/>
    <property type="match status" value="1"/>
</dbReference>
<dbReference type="EC" id="3.1.3.15" evidence="3 8"/>
<evidence type="ECO:0000259" key="9">
    <source>
        <dbReference type="Pfam" id="PF02811"/>
    </source>
</evidence>
<comment type="similarity">
    <text evidence="2 8">Belongs to the PHP hydrolase family. HisK subfamily.</text>
</comment>
<evidence type="ECO:0000256" key="3">
    <source>
        <dbReference type="ARBA" id="ARBA00013085"/>
    </source>
</evidence>
<organism evidence="10 11">
    <name type="scientific">Eggerthia catenaformis OT 569 = DSM 20559</name>
    <dbReference type="NCBI Taxonomy" id="999415"/>
    <lineage>
        <taxon>Bacteria</taxon>
        <taxon>Bacillati</taxon>
        <taxon>Bacillota</taxon>
        <taxon>Erysipelotrichia</taxon>
        <taxon>Erysipelotrichales</taxon>
        <taxon>Coprobacillaceae</taxon>
        <taxon>Eggerthia</taxon>
    </lineage>
</organism>
<dbReference type="InterPro" id="IPR016195">
    <property type="entry name" value="Pol/histidinol_Pase-like"/>
</dbReference>
<dbReference type="OrthoDB" id="9775255at2"/>
<keyword evidence="4 8" id="KW-0028">Amino-acid biosynthesis</keyword>
<dbReference type="CDD" id="cd12110">
    <property type="entry name" value="PHP_HisPPase_Hisj_like"/>
    <property type="match status" value="1"/>
</dbReference>
<dbReference type="InterPro" id="IPR010140">
    <property type="entry name" value="Histidinol_P_phosphatase_HisJ"/>
</dbReference>
<sequence length="254" mass="30042">MKKNYHTHTIRCHHAIGTEEEYIHQAIDAGFELLGFSDHTPWHYESGFHPIMRMEESQLEDYVHTIRSLEQKYKDRITIKCGLEAEYFSDKMPWLINKTKEYQIDYLILGHHYDQSDETGMYYGFPLKSYSEVKKYTAQVLEAMDTGLFSYLAHPDVVMYHQKDKKSLLELEKICIKAKEIDMPLEFNMLGYLTNRHYPSIPFIDLCKKHHNKIILGVDAHDPSMLNNQNTFLLVEKKLKEEGLEVTDEIKYLR</sequence>
<dbReference type="GO" id="GO:0004401">
    <property type="term" value="F:histidinol-phosphatase activity"/>
    <property type="evidence" value="ECO:0007669"/>
    <property type="project" value="UniProtKB-UniRule"/>
</dbReference>
<reference evidence="10 11" key="1">
    <citation type="submission" date="2013-02" db="EMBL/GenBank/DDBJ databases">
        <title>The Genome Sequence of Lactobacillus catenaformis F0143.</title>
        <authorList>
            <consortium name="The Broad Institute Genome Sequencing Platform"/>
            <person name="Earl A."/>
            <person name="Ward D."/>
            <person name="Feldgarden M."/>
            <person name="Gevers D."/>
            <person name="Izard J."/>
            <person name="Blanton J.M."/>
            <person name="Mathney J."/>
            <person name="Dewhirst F.E."/>
            <person name="Young S.K."/>
            <person name="Zeng Q."/>
            <person name="Gargeya S."/>
            <person name="Fitzgerald M."/>
            <person name="Haas B."/>
            <person name="Abouelleil A."/>
            <person name="Alvarado L."/>
            <person name="Arachchi H.M."/>
            <person name="Berlin A."/>
            <person name="Chapman S.B."/>
            <person name="Gearin G."/>
            <person name="Goldberg J."/>
            <person name="Griggs A."/>
            <person name="Gujja S."/>
            <person name="Hansen M."/>
            <person name="Heiman D."/>
            <person name="Howarth C."/>
            <person name="Larimer J."/>
            <person name="Lui A."/>
            <person name="MacDonald P.J.P."/>
            <person name="McCowen C."/>
            <person name="Montmayeur A."/>
            <person name="Murphy C."/>
            <person name="Neiman D."/>
            <person name="Pearson M."/>
            <person name="Priest M."/>
            <person name="Roberts A."/>
            <person name="Saif S."/>
            <person name="Shea T."/>
            <person name="Sisk P."/>
            <person name="Stolte C."/>
            <person name="Sykes S."/>
            <person name="Wortman J."/>
            <person name="Nusbaum C."/>
            <person name="Birren B."/>
        </authorList>
    </citation>
    <scope>NUCLEOTIDE SEQUENCE [LARGE SCALE GENOMIC DNA]</scope>
    <source>
        <strain evidence="10 11">OT 569</strain>
    </source>
</reference>
<dbReference type="EMBL" id="AGEJ01000005">
    <property type="protein sequence ID" value="EMD17490.1"/>
    <property type="molecule type" value="Genomic_DNA"/>
</dbReference>
<keyword evidence="6 8" id="KW-0368">Histidine biosynthesis</keyword>
<name>M2Q3P5_9FIRM</name>
<dbReference type="GO" id="GO:0000105">
    <property type="term" value="P:L-histidine biosynthetic process"/>
    <property type="evidence" value="ECO:0007669"/>
    <property type="project" value="UniProtKB-UniRule"/>
</dbReference>
<comment type="pathway">
    <text evidence="1 8">Amino-acid biosynthesis; L-histidine biosynthesis; L-histidine from 5-phospho-alpha-D-ribose 1-diphosphate: step 8/9.</text>
</comment>
<dbReference type="UniPathway" id="UPA00031">
    <property type="reaction ID" value="UER00013"/>
</dbReference>
<evidence type="ECO:0000313" key="11">
    <source>
        <dbReference type="Proteomes" id="UP000011758"/>
    </source>
</evidence>
<evidence type="ECO:0000256" key="4">
    <source>
        <dbReference type="ARBA" id="ARBA00022605"/>
    </source>
</evidence>
<dbReference type="Proteomes" id="UP000011758">
    <property type="component" value="Unassembled WGS sequence"/>
</dbReference>
<dbReference type="RefSeq" id="WP_004801349.1">
    <property type="nucleotide sequence ID" value="NZ_KB446646.1"/>
</dbReference>
<dbReference type="GO" id="GO:0005737">
    <property type="term" value="C:cytoplasm"/>
    <property type="evidence" value="ECO:0007669"/>
    <property type="project" value="TreeGrafter"/>
</dbReference>
<dbReference type="PANTHER" id="PTHR21039:SF0">
    <property type="entry name" value="HISTIDINOL-PHOSPHATASE"/>
    <property type="match status" value="1"/>
</dbReference>
<evidence type="ECO:0000256" key="5">
    <source>
        <dbReference type="ARBA" id="ARBA00022801"/>
    </source>
</evidence>
<evidence type="ECO:0000256" key="2">
    <source>
        <dbReference type="ARBA" id="ARBA00009152"/>
    </source>
</evidence>
<dbReference type="PANTHER" id="PTHR21039">
    <property type="entry name" value="HISTIDINOL PHOSPHATASE-RELATED"/>
    <property type="match status" value="1"/>
</dbReference>
<keyword evidence="5 8" id="KW-0378">Hydrolase</keyword>
<evidence type="ECO:0000256" key="7">
    <source>
        <dbReference type="ARBA" id="ARBA00049158"/>
    </source>
</evidence>
<comment type="catalytic activity">
    <reaction evidence="7 8">
        <text>L-histidinol phosphate + H2O = L-histidinol + phosphate</text>
        <dbReference type="Rhea" id="RHEA:14465"/>
        <dbReference type="ChEBI" id="CHEBI:15377"/>
        <dbReference type="ChEBI" id="CHEBI:43474"/>
        <dbReference type="ChEBI" id="CHEBI:57699"/>
        <dbReference type="ChEBI" id="CHEBI:57980"/>
        <dbReference type="EC" id="3.1.3.15"/>
    </reaction>
</comment>
<gene>
    <name evidence="10" type="ORF">HMPREF9943_00277</name>
</gene>
<proteinExistence type="inferred from homology"/>